<reference evidence="2 3" key="1">
    <citation type="journal article" date="2016" name="Front. Microbiol.">
        <title>Comprehensive Phylogenetic Analysis of Bovine Non-aureus Staphylococci Species Based on Whole-Genome Sequencing.</title>
        <authorList>
            <person name="Naushad S."/>
            <person name="Barkema H.W."/>
            <person name="Luby C."/>
            <person name="Condas L.A."/>
            <person name="Nobrega D.B."/>
            <person name="Carson D.A."/>
            <person name="De Buck J."/>
        </authorList>
    </citation>
    <scope>NUCLEOTIDE SEQUENCE [LARGE SCALE GENOMIC DNA]</scope>
    <source>
        <strain evidence="2 3">SNUC 2204</strain>
    </source>
</reference>
<sequence length="148" mass="16716">MKKYISLFVIAGIVHTLFSLYWGLGGNAGLITVGSWVFTLSARFGIWMNMALIVVALIKFGATVIPLNLTNHFDKRIYYISLAGSVFLILYGGINTIVGWLKLFKIIENHNYFSTIGQAFVWDPLFLLWGIGLLGYVLSLHKFMIKYD</sequence>
<evidence type="ECO:0000313" key="3">
    <source>
        <dbReference type="Proteomes" id="UP000241209"/>
    </source>
</evidence>
<evidence type="ECO:0000313" key="2">
    <source>
        <dbReference type="EMBL" id="PTI28467.1"/>
    </source>
</evidence>
<keyword evidence="1" id="KW-0472">Membrane</keyword>
<dbReference type="AlphaFoldDB" id="A0A2T4PR54"/>
<proteinExistence type="predicted"/>
<accession>A0A2T4PR54</accession>
<feature type="transmembrane region" description="Helical" evidence="1">
    <location>
        <begin position="7"/>
        <end position="24"/>
    </location>
</feature>
<organism evidence="2 3">
    <name type="scientific">Mammaliicoccus vitulinus</name>
    <dbReference type="NCBI Taxonomy" id="71237"/>
    <lineage>
        <taxon>Bacteria</taxon>
        <taxon>Bacillati</taxon>
        <taxon>Bacillota</taxon>
        <taxon>Bacilli</taxon>
        <taxon>Bacillales</taxon>
        <taxon>Staphylococcaceae</taxon>
        <taxon>Mammaliicoccus</taxon>
    </lineage>
</organism>
<keyword evidence="1" id="KW-1133">Transmembrane helix</keyword>
<keyword evidence="1" id="KW-0812">Transmembrane</keyword>
<dbReference type="EMBL" id="PZFK01000028">
    <property type="protein sequence ID" value="PTI28467.1"/>
    <property type="molecule type" value="Genomic_DNA"/>
</dbReference>
<protein>
    <submittedName>
        <fullName evidence="2">DUF3995 domain-containing protein</fullName>
    </submittedName>
</protein>
<dbReference type="STRING" id="1167632.GCA_000286335_02431"/>
<name>A0A2T4PR54_9STAP</name>
<dbReference type="Proteomes" id="UP000241209">
    <property type="component" value="Unassembled WGS sequence"/>
</dbReference>
<gene>
    <name evidence="2" type="ORF">BU072_11480</name>
</gene>
<feature type="transmembrane region" description="Helical" evidence="1">
    <location>
        <begin position="44"/>
        <end position="65"/>
    </location>
</feature>
<comment type="caution">
    <text evidence="2">The sequence shown here is derived from an EMBL/GenBank/DDBJ whole genome shotgun (WGS) entry which is preliminary data.</text>
</comment>
<dbReference type="OrthoDB" id="3732080at2"/>
<dbReference type="RefSeq" id="WP_107557261.1">
    <property type="nucleotide sequence ID" value="NZ_PZFG01000038.1"/>
</dbReference>
<feature type="transmembrane region" description="Helical" evidence="1">
    <location>
        <begin position="77"/>
        <end position="101"/>
    </location>
</feature>
<dbReference type="InterPro" id="IPR025058">
    <property type="entry name" value="DUF3995"/>
</dbReference>
<evidence type="ECO:0000256" key="1">
    <source>
        <dbReference type="SAM" id="Phobius"/>
    </source>
</evidence>
<feature type="transmembrane region" description="Helical" evidence="1">
    <location>
        <begin position="121"/>
        <end position="140"/>
    </location>
</feature>
<dbReference type="Pfam" id="PF13160">
    <property type="entry name" value="DUF3995"/>
    <property type="match status" value="1"/>
</dbReference>